<evidence type="ECO:0000256" key="3">
    <source>
        <dbReference type="SAM" id="MobiDB-lite"/>
    </source>
</evidence>
<name>A0A9P6N1G6_9FUNG</name>
<feature type="region of interest" description="Disordered" evidence="3">
    <location>
        <begin position="715"/>
        <end position="836"/>
    </location>
</feature>
<dbReference type="InterPro" id="IPR035892">
    <property type="entry name" value="C2_domain_sf"/>
</dbReference>
<feature type="compositionally biased region" description="Low complexity" evidence="3">
    <location>
        <begin position="75"/>
        <end position="106"/>
    </location>
</feature>
<dbReference type="PROSITE" id="PS50004">
    <property type="entry name" value="C2"/>
    <property type="match status" value="1"/>
</dbReference>
<dbReference type="SUPFAM" id="SSF49562">
    <property type="entry name" value="C2 domain (Calcium/lipid-binding domain, CaLB)"/>
    <property type="match status" value="1"/>
</dbReference>
<feature type="domain" description="C2" evidence="4">
    <location>
        <begin position="530"/>
        <end position="665"/>
    </location>
</feature>
<dbReference type="Pfam" id="PF00168">
    <property type="entry name" value="C2"/>
    <property type="match status" value="1"/>
</dbReference>
<comment type="similarity">
    <text evidence="1">Belongs to the CC2D1 family.</text>
</comment>
<dbReference type="SMART" id="SM00239">
    <property type="entry name" value="C2"/>
    <property type="match status" value="1"/>
</dbReference>
<accession>A0A9P6N1G6</accession>
<evidence type="ECO:0000256" key="2">
    <source>
        <dbReference type="SAM" id="Coils"/>
    </source>
</evidence>
<feature type="compositionally biased region" description="Acidic residues" evidence="3">
    <location>
        <begin position="40"/>
        <end position="64"/>
    </location>
</feature>
<gene>
    <name evidence="5" type="primary">CC2D1B</name>
    <name evidence="5" type="ORF">BGZ80_004295</name>
</gene>
<dbReference type="InterPro" id="IPR039725">
    <property type="entry name" value="CC2D1A/B"/>
</dbReference>
<keyword evidence="6" id="KW-1185">Reference proteome</keyword>
<feature type="compositionally biased region" description="Low complexity" evidence="3">
    <location>
        <begin position="176"/>
        <end position="185"/>
    </location>
</feature>
<dbReference type="Gene3D" id="2.60.40.150">
    <property type="entry name" value="C2 domain"/>
    <property type="match status" value="1"/>
</dbReference>
<proteinExistence type="inferred from homology"/>
<dbReference type="PANTHER" id="PTHR13076">
    <property type="entry name" value="COILED-COIL AND C2 DOMAIN-CONTAINING PROTEIN 1-LIKE"/>
    <property type="match status" value="1"/>
</dbReference>
<feature type="compositionally biased region" description="Polar residues" evidence="3">
    <location>
        <begin position="755"/>
        <end position="767"/>
    </location>
</feature>
<feature type="compositionally biased region" description="Low complexity" evidence="3">
    <location>
        <begin position="134"/>
        <end position="153"/>
    </location>
</feature>
<feature type="region of interest" description="Disordered" evidence="3">
    <location>
        <begin position="1"/>
        <end position="305"/>
    </location>
</feature>
<keyword evidence="2" id="KW-0175">Coiled coil</keyword>
<evidence type="ECO:0000313" key="6">
    <source>
        <dbReference type="Proteomes" id="UP000703661"/>
    </source>
</evidence>
<feature type="compositionally biased region" description="Low complexity" evidence="3">
    <location>
        <begin position="114"/>
        <end position="123"/>
    </location>
</feature>
<comment type="caution">
    <text evidence="5">The sequence shown here is derived from an EMBL/GenBank/DDBJ whole genome shotgun (WGS) entry which is preliminary data.</text>
</comment>
<evidence type="ECO:0000256" key="1">
    <source>
        <dbReference type="ARBA" id="ARBA00010672"/>
    </source>
</evidence>
<feature type="compositionally biased region" description="Acidic residues" evidence="3">
    <location>
        <begin position="154"/>
        <end position="171"/>
    </location>
</feature>
<feature type="region of interest" description="Disordered" evidence="3">
    <location>
        <begin position="388"/>
        <end position="420"/>
    </location>
</feature>
<sequence length="961" mass="104114">MFSWKKQNPPSQQRQQRQAHQGTSDYSDLIAHGMRLANEDINDDDMGDINDEDLGDIDLDDPELLAELHGLTGEAPASKPKPAAAPSRPVAKAPAPVQTTKPVAAAPLPPKPAPVAKAPPTKVSGPVQLPNKPSPSTTPAVPPSLAGLGLDLDGVMDDNDDEELELTEDDWKDPHLLAQLQLLGGHTEHHDEEPQKTMGAPTKAVSSPKAEATVSKPLTQTTPIPSESGPLSPASPPSLKEQRRISTSSSMIAIPPKDQAFGDEDIDGDSFMGEQQQEEIRDVDESSAPSPVKAKPQKRAEEIPKKNDKNLLELLKTRDLQYKKAAIEAKKAGNMPLAAERAKVFKGLQPWIRLVEAGGFLDLELYPIPDEPPALAAIVKNDVGVGGATPAAPSTQPKDTEAKTPVHPVMAPTSDTKTQDSIAEASAEDMRSGSNLRGAPGGRFEIKQLAADDDFQIISNSSDDTYDMLQSQLESQINMCQTAYKYYYYQSGDLQTAGKFRSLRKTFIADLESLQSHRSHGKKAPAFHFQDVRFELEVGYYQEIGLNDLSLNIVRAWDLSHKDVQPSDIEAYVLWDLGWPTENMAGTGSGKGSTPTAKRSSKPEFNFTKTLGIQRGMAFQRFAEKKKITFEVWHYRGFLWKDYFIGRAQLPLAALLNHSEIHEIIPLTDASNRRSTGAKIEVQIRLQQPLLRREIVVKEEKWLVIDEFNSGGLGFPTPALTAPGSRPAGGISKARTPAGRATKAVTAPASPATRAPNSPASARSTVPVSKPAPPKQVATSTGTPTTTASPARDNRPAPVTPKASAPAPKPPAPAPAAKIPVPTSATAGDPEESESEKALSELNNVDLLVSNMVLESEIQQAKQMIHDARAVGNSEAAEEYQDRLTQLEIKMKLLVIRVQTGQLTMDAYCQSVNERIAKDRALAIEFKRIGMIPEAKKALARSKIMAQEMKEVEEAMAAQGE</sequence>
<feature type="coiled-coil region" evidence="2">
    <location>
        <begin position="851"/>
        <end position="897"/>
    </location>
</feature>
<feature type="compositionally biased region" description="Basic and acidic residues" evidence="3">
    <location>
        <begin position="186"/>
        <end position="195"/>
    </location>
</feature>
<dbReference type="InterPro" id="IPR000008">
    <property type="entry name" value="C2_dom"/>
</dbReference>
<dbReference type="SMART" id="SM00685">
    <property type="entry name" value="DM14"/>
    <property type="match status" value="1"/>
</dbReference>
<evidence type="ECO:0000313" key="5">
    <source>
        <dbReference type="EMBL" id="KAG0020389.1"/>
    </source>
</evidence>
<dbReference type="PANTHER" id="PTHR13076:SF9">
    <property type="entry name" value="COILED-COIL AND C2 DOMAIN-CONTAINING PROTEIN 1-LIKE"/>
    <property type="match status" value="1"/>
</dbReference>
<evidence type="ECO:0000259" key="4">
    <source>
        <dbReference type="PROSITE" id="PS50004"/>
    </source>
</evidence>
<feature type="compositionally biased region" description="Polar residues" evidence="3">
    <location>
        <begin position="1"/>
        <end position="11"/>
    </location>
</feature>
<feature type="compositionally biased region" description="Low complexity" evidence="3">
    <location>
        <begin position="778"/>
        <end position="806"/>
    </location>
</feature>
<protein>
    <submittedName>
        <fullName evidence="5">Coiled-coil and C2 domain-containing protein 1B</fullName>
    </submittedName>
</protein>
<dbReference type="Proteomes" id="UP000703661">
    <property type="component" value="Unassembled WGS sequence"/>
</dbReference>
<dbReference type="EMBL" id="JAAAID010000220">
    <property type="protein sequence ID" value="KAG0020389.1"/>
    <property type="molecule type" value="Genomic_DNA"/>
</dbReference>
<dbReference type="InterPro" id="IPR006608">
    <property type="entry name" value="CC2D1A/B_DM14"/>
</dbReference>
<organism evidence="5 6">
    <name type="scientific">Entomortierella chlamydospora</name>
    <dbReference type="NCBI Taxonomy" id="101097"/>
    <lineage>
        <taxon>Eukaryota</taxon>
        <taxon>Fungi</taxon>
        <taxon>Fungi incertae sedis</taxon>
        <taxon>Mucoromycota</taxon>
        <taxon>Mortierellomycotina</taxon>
        <taxon>Mortierellomycetes</taxon>
        <taxon>Mortierellales</taxon>
        <taxon>Mortierellaceae</taxon>
        <taxon>Entomortierella</taxon>
    </lineage>
</organism>
<dbReference type="GO" id="GO:0001227">
    <property type="term" value="F:DNA-binding transcription repressor activity, RNA polymerase II-specific"/>
    <property type="evidence" value="ECO:0007669"/>
    <property type="project" value="InterPro"/>
</dbReference>
<dbReference type="AlphaFoldDB" id="A0A9P6N1G6"/>
<reference evidence="5" key="1">
    <citation type="journal article" date="2020" name="Fungal Divers.">
        <title>Resolving the Mortierellaceae phylogeny through synthesis of multi-gene phylogenetics and phylogenomics.</title>
        <authorList>
            <person name="Vandepol N."/>
            <person name="Liber J."/>
            <person name="Desiro A."/>
            <person name="Na H."/>
            <person name="Kennedy M."/>
            <person name="Barry K."/>
            <person name="Grigoriev I.V."/>
            <person name="Miller A.N."/>
            <person name="O'Donnell K."/>
            <person name="Stajich J.E."/>
            <person name="Bonito G."/>
        </authorList>
    </citation>
    <scope>NUCLEOTIDE SEQUENCE</scope>
    <source>
        <strain evidence="5">NRRL 2769</strain>
    </source>
</reference>